<protein>
    <submittedName>
        <fullName evidence="1">Uncharacterized protein</fullName>
    </submittedName>
</protein>
<reference evidence="1" key="1">
    <citation type="submission" date="2022-07" db="EMBL/GenBank/DDBJ databases">
        <title>Draft genome sequence of Zalerion maritima ATCC 34329, a (micro)plastics degrading marine fungus.</title>
        <authorList>
            <person name="Paco A."/>
            <person name="Goncalves M.F.M."/>
            <person name="Rocha-Santos T.A.P."/>
            <person name="Alves A."/>
        </authorList>
    </citation>
    <scope>NUCLEOTIDE SEQUENCE</scope>
    <source>
        <strain evidence="1">ATCC 34329</strain>
    </source>
</reference>
<dbReference type="AlphaFoldDB" id="A0AAD5RGP6"/>
<evidence type="ECO:0000313" key="2">
    <source>
        <dbReference type="Proteomes" id="UP001201980"/>
    </source>
</evidence>
<dbReference type="EMBL" id="JAKWBI020000782">
    <property type="protein sequence ID" value="KAJ2892535.1"/>
    <property type="molecule type" value="Genomic_DNA"/>
</dbReference>
<gene>
    <name evidence="1" type="ORF">MKZ38_009657</name>
</gene>
<comment type="caution">
    <text evidence="1">The sequence shown here is derived from an EMBL/GenBank/DDBJ whole genome shotgun (WGS) entry which is preliminary data.</text>
</comment>
<evidence type="ECO:0000313" key="1">
    <source>
        <dbReference type="EMBL" id="KAJ2892535.1"/>
    </source>
</evidence>
<organism evidence="1 2">
    <name type="scientific">Zalerion maritima</name>
    <dbReference type="NCBI Taxonomy" id="339359"/>
    <lineage>
        <taxon>Eukaryota</taxon>
        <taxon>Fungi</taxon>
        <taxon>Dikarya</taxon>
        <taxon>Ascomycota</taxon>
        <taxon>Pezizomycotina</taxon>
        <taxon>Sordariomycetes</taxon>
        <taxon>Lulworthiomycetidae</taxon>
        <taxon>Lulworthiales</taxon>
        <taxon>Lulworthiaceae</taxon>
        <taxon>Zalerion</taxon>
    </lineage>
</organism>
<name>A0AAD5RGP6_9PEZI</name>
<keyword evidence="2" id="KW-1185">Reference proteome</keyword>
<proteinExistence type="predicted"/>
<dbReference type="Proteomes" id="UP001201980">
    <property type="component" value="Unassembled WGS sequence"/>
</dbReference>
<sequence>MAFISKQVQTLHNSTVGTRAIINFTYTHLAPVELTAPLPSFSLYVRRAPLPLYPPPPPAAPPAFPERTFPARPHRTRARALRAPARLYMQPSGGYAARMCPSCRVSLDKEGWQILSGNGEKQMKLGAPPPSKPTARQDIPISPFREINSFSPSHAPFGDGTTQTSLGTTFLTYTATVSPQLTTGVSLKASQPLKVPSPPAHPNLISSPPPCLAISTRNIKTKPWTKNLCS</sequence>
<accession>A0AAD5RGP6</accession>